<dbReference type="Pfam" id="PF03108">
    <property type="entry name" value="DBD_Tnp_Mut"/>
    <property type="match status" value="1"/>
</dbReference>
<feature type="region of interest" description="Disordered" evidence="12">
    <location>
        <begin position="22"/>
        <end position="65"/>
    </location>
</feature>
<keyword evidence="6" id="KW-0677">Repeat</keyword>
<dbReference type="Pfam" id="PF13516">
    <property type="entry name" value="LRR_6"/>
    <property type="match status" value="1"/>
</dbReference>
<feature type="domain" description="Protein kinase" evidence="14">
    <location>
        <begin position="1003"/>
        <end position="1283"/>
    </location>
</feature>
<keyword evidence="9 13" id="KW-1133">Transmembrane helix</keyword>
<evidence type="ECO:0000313" key="15">
    <source>
        <dbReference type="EMBL" id="PPS01094.1"/>
    </source>
</evidence>
<dbReference type="GO" id="GO:0005524">
    <property type="term" value="F:ATP binding"/>
    <property type="evidence" value="ECO:0007669"/>
    <property type="project" value="UniProtKB-KW"/>
</dbReference>
<dbReference type="PANTHER" id="PTHR48003">
    <property type="entry name" value="OS07G0626500 PROTEIN"/>
    <property type="match status" value="1"/>
</dbReference>
<evidence type="ECO:0000256" key="4">
    <source>
        <dbReference type="ARBA" id="ARBA00022692"/>
    </source>
</evidence>
<feature type="transmembrane region" description="Helical" evidence="13">
    <location>
        <begin position="829"/>
        <end position="849"/>
    </location>
</feature>
<dbReference type="InterPro" id="IPR032675">
    <property type="entry name" value="LRR_dom_sf"/>
</dbReference>
<keyword evidence="7" id="KW-0547">Nucleotide-binding</keyword>
<keyword evidence="4 13" id="KW-0812">Transmembrane</keyword>
<feature type="region of interest" description="Disordered" evidence="12">
    <location>
        <begin position="930"/>
        <end position="964"/>
    </location>
</feature>
<protein>
    <recommendedName>
        <fullName evidence="14">Protein kinase domain-containing protein</fullName>
    </recommendedName>
</protein>
<dbReference type="GO" id="GO:0016020">
    <property type="term" value="C:membrane"/>
    <property type="evidence" value="ECO:0007669"/>
    <property type="project" value="UniProtKB-SubCell"/>
</dbReference>
<evidence type="ECO:0000256" key="1">
    <source>
        <dbReference type="ARBA" id="ARBA00004167"/>
    </source>
</evidence>
<dbReference type="EMBL" id="KZ665174">
    <property type="protein sequence ID" value="PPS01094.1"/>
    <property type="molecule type" value="Genomic_DNA"/>
</dbReference>
<comment type="subcellular location">
    <subcellularLocation>
        <location evidence="1">Membrane</location>
        <topology evidence="1">Single-pass membrane protein</topology>
    </subcellularLocation>
</comment>
<evidence type="ECO:0000256" key="5">
    <source>
        <dbReference type="ARBA" id="ARBA00022729"/>
    </source>
</evidence>
<name>A0A2P5XCM7_GOSBA</name>
<keyword evidence="8" id="KW-0067">ATP-binding</keyword>
<evidence type="ECO:0000256" key="12">
    <source>
        <dbReference type="SAM" id="MobiDB-lite"/>
    </source>
</evidence>
<evidence type="ECO:0000313" key="16">
    <source>
        <dbReference type="Proteomes" id="UP000239757"/>
    </source>
</evidence>
<feature type="compositionally biased region" description="Polar residues" evidence="12">
    <location>
        <begin position="930"/>
        <end position="960"/>
    </location>
</feature>
<keyword evidence="3" id="KW-0433">Leucine-rich repeat</keyword>
<sequence length="1283" mass="141417">MTSTSSGWQSAYDWRRYETSTRKDDVLPTTSTGEGTSYVADDVMLDDEPNVDPSREPGPEDDALEFPYLPYRRRDRIISSLDSGELEVDKEFSSKDNFLGTLKQHSIMNGVNYNMVKSKFEKFEAKCVVQDDTCSWKIMASVRKKTGLWEIKKVLERYIPGCITDLEMDPVYYNDRLLRGCLVFKFDPLELRSLLEFKKGIRHDPFNKVLSVWDPDTRPDPTSWTGVTRDPNSGFIVSISLDRLGLVGDLKFHTLTPLRNLQNLSLSGNNFTGRIAPALGSITSLQHLDLSDNQFIGPIPGRIADLYGLNYLNLSVNKFDGGLPSGFRNLQQLRVLDLHNNALRGDIGELLSELRNVEHIDLSYNEFYGGLSVPVENVSSLANTIRHVNLSHNQLNGGFLKEEAIGLFKNLQLLDLGDNSISGQLPTFGSLPGLRVLKLGKNQLFGPVPVELVEGFVPLEELDLSHNGFTGMMKMRCTLPASSVCFRYASSKIYDDACLRGFKAVRLCNSYSSSKFELIFLLLLKVAITKPGRFLCSIRVINSTTLKVLKLSSNQLSGDLPSSLRSCEMVDLSNNMISGDVSVMSNWEASLVDLDLSSNKLSGSLSNLPHFEDLNTFNLRNNSLVGALPSLLDTSPILSVVELSLNQLSGHIPGSFFTSTTLKSLNLSGNHLTGPIPLQGSRVSELLVMSTYPQMESLDLSNNSLTGGLPSEIGNIARLKLLNLAGNELSGQLPSELSKLSDLEYLDLSRNNFKGKIPDKLSNSLSAFNVSNNDLSGPIPENLRGFPRSAFSPGNSLLIFPKGMPPTGSSQDHTLDHVRHHSSKGSIRVAIIVASVVAAVMIVFVFLACHRAQLKEFRGRCGFSDTTTGGNAKSGGLARPSRFKFHSTAQAPQTSLSFSNDHLLTSNSRSVSGQQEFAAEIVEHGAAERVTTSSASVNPNLLDNDPVSSGRKSSPGSPLASSPRVIETFEQPVTLDVYSPDRLAGELFFLDTSLSFTIEELSRAPAEVLGRGSHGTLYKATLRNGHMLTVKWLRVGLVKHKKEFAKEVKKIGSVRHSNFVPVRAYYWGPREQERLLLSDYIQCDSLALHLYETTPRRYHPLSFSQRLKVAVEVAKCLLHLHDRGLPHGNLKPTNILLADPDYHACLTDYCLHRLMTPTGIAEQILNLGALGYRAPELASTSKPVPSFKADVYALGVILMELLTRRSAGDIISGQSGAVDLTDWVRLCDQEGRGMDCIDRDIASGEEHTKAMDDMLAISLRCILPVNERPNIRQVYEDLCSISL</sequence>
<dbReference type="Pfam" id="PF12799">
    <property type="entry name" value="LRR_4"/>
    <property type="match status" value="1"/>
</dbReference>
<dbReference type="SUPFAM" id="SSF56112">
    <property type="entry name" value="Protein kinase-like (PK-like)"/>
    <property type="match status" value="1"/>
</dbReference>
<dbReference type="InterPro" id="IPR011009">
    <property type="entry name" value="Kinase-like_dom_sf"/>
</dbReference>
<dbReference type="PANTHER" id="PTHR48003:SF5">
    <property type="entry name" value="OS07G0626500 PROTEIN"/>
    <property type="match status" value="1"/>
</dbReference>
<keyword evidence="11" id="KW-0675">Receptor</keyword>
<dbReference type="Proteomes" id="UP000239757">
    <property type="component" value="Unassembled WGS sequence"/>
</dbReference>
<dbReference type="PROSITE" id="PS50011">
    <property type="entry name" value="PROTEIN_KINASE_DOM"/>
    <property type="match status" value="1"/>
</dbReference>
<dbReference type="Pfam" id="PF00069">
    <property type="entry name" value="Pkinase"/>
    <property type="match status" value="1"/>
</dbReference>
<evidence type="ECO:0000256" key="11">
    <source>
        <dbReference type="ARBA" id="ARBA00023170"/>
    </source>
</evidence>
<dbReference type="InterPro" id="IPR025875">
    <property type="entry name" value="Leu-rich_rpt_4"/>
</dbReference>
<evidence type="ECO:0000256" key="6">
    <source>
        <dbReference type="ARBA" id="ARBA00022737"/>
    </source>
</evidence>
<keyword evidence="10 13" id="KW-0472">Membrane</keyword>
<dbReference type="FunFam" id="3.80.10.10:FF:000095">
    <property type="entry name" value="LRR receptor-like serine/threonine-protein kinase GSO1"/>
    <property type="match status" value="2"/>
</dbReference>
<dbReference type="InterPro" id="IPR001611">
    <property type="entry name" value="Leu-rich_rpt"/>
</dbReference>
<dbReference type="FunFam" id="1.10.510.10:FF:000480">
    <property type="entry name" value="Pollen receptor-like kinase 1"/>
    <property type="match status" value="1"/>
</dbReference>
<keyword evidence="2" id="KW-0597">Phosphoprotein</keyword>
<evidence type="ECO:0000256" key="9">
    <source>
        <dbReference type="ARBA" id="ARBA00022989"/>
    </source>
</evidence>
<dbReference type="InterPro" id="IPR004332">
    <property type="entry name" value="Transposase_MuDR"/>
</dbReference>
<dbReference type="InterPro" id="IPR013210">
    <property type="entry name" value="LRR_N_plant-typ"/>
</dbReference>
<evidence type="ECO:0000256" key="7">
    <source>
        <dbReference type="ARBA" id="ARBA00022741"/>
    </source>
</evidence>
<evidence type="ECO:0000256" key="10">
    <source>
        <dbReference type="ARBA" id="ARBA00023136"/>
    </source>
</evidence>
<dbReference type="Gene3D" id="3.80.10.10">
    <property type="entry name" value="Ribonuclease Inhibitor"/>
    <property type="match status" value="3"/>
</dbReference>
<reference evidence="15 16" key="1">
    <citation type="submission" date="2015-01" db="EMBL/GenBank/DDBJ databases">
        <title>Genome of allotetraploid Gossypium barbadense reveals genomic plasticity and fiber elongation in cotton evolution.</title>
        <authorList>
            <person name="Chen X."/>
            <person name="Liu X."/>
            <person name="Zhao B."/>
            <person name="Zheng H."/>
            <person name="Hu Y."/>
            <person name="Lu G."/>
            <person name="Yang C."/>
            <person name="Chen J."/>
            <person name="Shan C."/>
            <person name="Zhang L."/>
            <person name="Zhou Y."/>
            <person name="Wang L."/>
            <person name="Guo W."/>
            <person name="Bai Y."/>
            <person name="Ruan J."/>
            <person name="Shangguan X."/>
            <person name="Mao Y."/>
            <person name="Jiang J."/>
            <person name="Zhu Y."/>
            <person name="Lei J."/>
            <person name="Kang H."/>
            <person name="Chen S."/>
            <person name="He X."/>
            <person name="Wang R."/>
            <person name="Wang Y."/>
            <person name="Chen J."/>
            <person name="Wang L."/>
            <person name="Yu S."/>
            <person name="Wang B."/>
            <person name="Wei J."/>
            <person name="Song S."/>
            <person name="Lu X."/>
            <person name="Gao Z."/>
            <person name="Gu W."/>
            <person name="Deng X."/>
            <person name="Ma D."/>
            <person name="Wang S."/>
            <person name="Liang W."/>
            <person name="Fang L."/>
            <person name="Cai C."/>
            <person name="Zhu X."/>
            <person name="Zhou B."/>
            <person name="Zhang Y."/>
            <person name="Chen Z."/>
            <person name="Xu S."/>
            <person name="Zhu R."/>
            <person name="Wang S."/>
            <person name="Zhang T."/>
            <person name="Zhao G."/>
        </authorList>
    </citation>
    <scope>NUCLEOTIDE SEQUENCE [LARGE SCALE GENOMIC DNA]</scope>
    <source>
        <strain evidence="16">cv. Xinhai21</strain>
        <tissue evidence="15">Leaf</tissue>
    </source>
</reference>
<dbReference type="InterPro" id="IPR053059">
    <property type="entry name" value="Inactive_SerThr-Kinase_ABA"/>
</dbReference>
<dbReference type="OrthoDB" id="5789657at2759"/>
<dbReference type="SUPFAM" id="SSF52058">
    <property type="entry name" value="L domain-like"/>
    <property type="match status" value="2"/>
</dbReference>
<accession>A0A2P5XCM7</accession>
<evidence type="ECO:0000256" key="13">
    <source>
        <dbReference type="SAM" id="Phobius"/>
    </source>
</evidence>
<evidence type="ECO:0000256" key="8">
    <source>
        <dbReference type="ARBA" id="ARBA00022840"/>
    </source>
</evidence>
<dbReference type="Pfam" id="PF08263">
    <property type="entry name" value="LRRNT_2"/>
    <property type="match status" value="1"/>
</dbReference>
<gene>
    <name evidence="15" type="ORF">GOBAR_AA19571</name>
</gene>
<dbReference type="Pfam" id="PF13855">
    <property type="entry name" value="LRR_8"/>
    <property type="match status" value="1"/>
</dbReference>
<organism evidence="15 16">
    <name type="scientific">Gossypium barbadense</name>
    <name type="common">Sea Island cotton</name>
    <name type="synonym">Hibiscus barbadensis</name>
    <dbReference type="NCBI Taxonomy" id="3634"/>
    <lineage>
        <taxon>Eukaryota</taxon>
        <taxon>Viridiplantae</taxon>
        <taxon>Streptophyta</taxon>
        <taxon>Embryophyta</taxon>
        <taxon>Tracheophyta</taxon>
        <taxon>Spermatophyta</taxon>
        <taxon>Magnoliopsida</taxon>
        <taxon>eudicotyledons</taxon>
        <taxon>Gunneridae</taxon>
        <taxon>Pentapetalae</taxon>
        <taxon>rosids</taxon>
        <taxon>malvids</taxon>
        <taxon>Malvales</taxon>
        <taxon>Malvaceae</taxon>
        <taxon>Malvoideae</taxon>
        <taxon>Gossypium</taxon>
    </lineage>
</organism>
<dbReference type="InterPro" id="IPR000719">
    <property type="entry name" value="Prot_kinase_dom"/>
</dbReference>
<dbReference type="Gene3D" id="3.30.200.20">
    <property type="entry name" value="Phosphorylase Kinase, domain 1"/>
    <property type="match status" value="1"/>
</dbReference>
<dbReference type="PROSITE" id="PS51450">
    <property type="entry name" value="LRR"/>
    <property type="match status" value="2"/>
</dbReference>
<dbReference type="Pfam" id="PF00560">
    <property type="entry name" value="LRR_1"/>
    <property type="match status" value="4"/>
</dbReference>
<dbReference type="FunFam" id="3.30.200.20:FF:000486">
    <property type="entry name" value="Leucine-rich repeat receptor-like protein kinase"/>
    <property type="match status" value="1"/>
</dbReference>
<keyword evidence="5" id="KW-0732">Signal</keyword>
<proteinExistence type="predicted"/>
<evidence type="ECO:0000259" key="14">
    <source>
        <dbReference type="PROSITE" id="PS50011"/>
    </source>
</evidence>
<dbReference type="Gene3D" id="1.10.510.10">
    <property type="entry name" value="Transferase(Phosphotransferase) domain 1"/>
    <property type="match status" value="1"/>
</dbReference>
<dbReference type="GO" id="GO:0004672">
    <property type="term" value="F:protein kinase activity"/>
    <property type="evidence" value="ECO:0007669"/>
    <property type="project" value="InterPro"/>
</dbReference>
<evidence type="ECO:0000256" key="2">
    <source>
        <dbReference type="ARBA" id="ARBA00022553"/>
    </source>
</evidence>
<evidence type="ECO:0000256" key="3">
    <source>
        <dbReference type="ARBA" id="ARBA00022614"/>
    </source>
</evidence>